<dbReference type="PANTHER" id="PTHR31001">
    <property type="entry name" value="UNCHARACTERIZED TRANSCRIPTIONAL REGULATORY PROTEIN"/>
    <property type="match status" value="1"/>
</dbReference>
<evidence type="ECO:0000259" key="4">
    <source>
        <dbReference type="PROSITE" id="PS50048"/>
    </source>
</evidence>
<feature type="region of interest" description="Disordered" evidence="3">
    <location>
        <begin position="11"/>
        <end position="33"/>
    </location>
</feature>
<evidence type="ECO:0000313" key="5">
    <source>
        <dbReference type="EMBL" id="PRQ74322.1"/>
    </source>
</evidence>
<feature type="region of interest" description="Disordered" evidence="3">
    <location>
        <begin position="123"/>
        <end position="215"/>
    </location>
</feature>
<feature type="region of interest" description="Disordered" evidence="3">
    <location>
        <begin position="47"/>
        <end position="104"/>
    </location>
</feature>
<dbReference type="EMBL" id="LCTV02000006">
    <property type="protein sequence ID" value="PRQ74322.1"/>
    <property type="molecule type" value="Genomic_DNA"/>
</dbReference>
<dbReference type="PANTHER" id="PTHR31001:SF88">
    <property type="entry name" value="TRANSCRIPTION FACTOR PDR3"/>
    <property type="match status" value="1"/>
</dbReference>
<dbReference type="CDD" id="cd00067">
    <property type="entry name" value="GAL4"/>
    <property type="match status" value="1"/>
</dbReference>
<accession>A0A2T0A8H7</accession>
<feature type="compositionally biased region" description="Low complexity" evidence="3">
    <location>
        <begin position="1167"/>
        <end position="1177"/>
    </location>
</feature>
<name>A0A2T0A8H7_RHOTO</name>
<evidence type="ECO:0000256" key="3">
    <source>
        <dbReference type="SAM" id="MobiDB-lite"/>
    </source>
</evidence>
<feature type="compositionally biased region" description="Basic and acidic residues" evidence="3">
    <location>
        <begin position="1119"/>
        <end position="1140"/>
    </location>
</feature>
<feature type="compositionally biased region" description="Pro residues" evidence="3">
    <location>
        <begin position="986"/>
        <end position="1017"/>
    </location>
</feature>
<feature type="domain" description="Zn(2)-C6 fungal-type" evidence="4">
    <location>
        <begin position="263"/>
        <end position="293"/>
    </location>
</feature>
<keyword evidence="2" id="KW-0539">Nucleus</keyword>
<protein>
    <recommendedName>
        <fullName evidence="4">Zn(2)-C6 fungal-type domain-containing protein</fullName>
    </recommendedName>
</protein>
<feature type="region of interest" description="Disordered" evidence="3">
    <location>
        <begin position="346"/>
        <end position="392"/>
    </location>
</feature>
<feature type="region of interest" description="Disordered" evidence="3">
    <location>
        <begin position="1109"/>
        <end position="1177"/>
    </location>
</feature>
<feature type="compositionally biased region" description="Low complexity" evidence="3">
    <location>
        <begin position="1027"/>
        <end position="1039"/>
    </location>
</feature>
<dbReference type="GO" id="GO:0005634">
    <property type="term" value="C:nucleus"/>
    <property type="evidence" value="ECO:0007669"/>
    <property type="project" value="UniProtKB-SubCell"/>
</dbReference>
<reference evidence="5 6" key="1">
    <citation type="journal article" date="2018" name="Elife">
        <title>Functional genomics of lipid metabolism in the oleaginous yeast Rhodosporidium toruloides.</title>
        <authorList>
            <person name="Coradetti S.T."/>
            <person name="Pinel D."/>
            <person name="Geiselman G."/>
            <person name="Ito M."/>
            <person name="Mondo S."/>
            <person name="Reilly M.C."/>
            <person name="Cheng Y.F."/>
            <person name="Bauer S."/>
            <person name="Grigoriev I."/>
            <person name="Gladden J.M."/>
            <person name="Simmons B.A."/>
            <person name="Brem R."/>
            <person name="Arkin A.P."/>
            <person name="Skerker J.M."/>
        </authorList>
    </citation>
    <scope>NUCLEOTIDE SEQUENCE [LARGE SCALE GENOMIC DNA]</scope>
    <source>
        <strain evidence="5 6">NBRC 0880</strain>
    </source>
</reference>
<dbReference type="InterPro" id="IPR001138">
    <property type="entry name" value="Zn2Cys6_DnaBD"/>
</dbReference>
<feature type="compositionally biased region" description="Low complexity" evidence="3">
    <location>
        <begin position="375"/>
        <end position="386"/>
    </location>
</feature>
<evidence type="ECO:0000256" key="2">
    <source>
        <dbReference type="ARBA" id="ARBA00023242"/>
    </source>
</evidence>
<evidence type="ECO:0000256" key="1">
    <source>
        <dbReference type="ARBA" id="ARBA00004123"/>
    </source>
</evidence>
<proteinExistence type="predicted"/>
<dbReference type="Gene3D" id="4.10.240.10">
    <property type="entry name" value="Zn(2)-C6 fungal-type DNA-binding domain"/>
    <property type="match status" value="1"/>
</dbReference>
<dbReference type="InterPro" id="IPR050613">
    <property type="entry name" value="Sec_Metabolite_Reg"/>
</dbReference>
<dbReference type="Pfam" id="PF00172">
    <property type="entry name" value="Zn_clus"/>
    <property type="match status" value="1"/>
</dbReference>
<comment type="subcellular location">
    <subcellularLocation>
        <location evidence="1">Nucleus</location>
    </subcellularLocation>
</comment>
<dbReference type="SUPFAM" id="SSF57701">
    <property type="entry name" value="Zn2/Cys6 DNA-binding domain"/>
    <property type="match status" value="1"/>
</dbReference>
<evidence type="ECO:0000313" key="6">
    <source>
        <dbReference type="Proteomes" id="UP000239560"/>
    </source>
</evidence>
<dbReference type="PROSITE" id="PS00463">
    <property type="entry name" value="ZN2_CY6_FUNGAL_1"/>
    <property type="match status" value="1"/>
</dbReference>
<sequence length="1177" mass="129378">MDELLDRWFASTGTGTGNSTDSVQSPHAAHGDSHDEVMMGWQRCHTPRGVQHHTERPASSASFYYTLPTPPTTHDSRTTAESRPLSSRHLLPPALPPATEQGRAPHLDSAGVIFITSPVAPAPETASRQSYHTLDHPSSHTKHPSLPAWPLTPPAQSDYQLTDISMSSDGGAGSSGDQGTTPSARMETDPLFPPPPVGARRRSRTAGESGPVRGIVGQAAEEQAAVDRGSATAAAAGAGGASSSRPAVAALAAAVGPKTTEKSCRNCRTRKVKCDRKWPRCQRCKDRKEECDFGSFVPVDAIPVAALQGAMTARSPSDGGDRENVFALQARIANLEAELEALRAPPAASGSNLARQPDPRVRKGSAASGSNEQMGSGSNSSASGPSRRQSVPVVPYPHVAGAQDFSSRVPHPGSPGSLVTLTESLSAAFELGAGLREPGPEGEQRGRTVEVYLRGVAMHNPELYSLAAKGLGPIPDRNRAGGIGRADQGLPTISEEQPEWRLARAWMARTLVVHLILFFYNSCCAYLPAFSSWHDRRDWLINNVDNLDPASRVVATAFCAMGARASPHSAILGISLPSPSPTDCFEEASIAGHRREAACRALHNHAFDLMHSLGILYDFSRENLEALLVLIQMLIFNELMPQRSRSLMLFALGQYKELQDSALPPGFKEETRKEIGLPLLENDSVTAAYARKKPLISASDLEHYFPAYLHPDTNKDNMQSIVQDCLRDTLASDGRLTHEGVSDAANIVQAWISHSHRLFAQVAAPQPGGPPSTLVDDIRKLWTMLDQIHEGIRKVQEMLVQLSYVPQGCQGDGCTDEHLRFITRLDKDLLDTLFLIHSLVTENLGLDSLIGDTAQATYVESDKRVRKALKLIAFYLELYLTSRDPHLTYHVIFSLEILPNWTAIAVQRFGETDGPLSPDLELTDEELDWIDKGLVVGSYYHPIANGRLQELKQSRRPSYRALRFPIHALLRSLMDSMVCTQAPSRTPRPPPPSNRPSPPPSQPPPPNPLRVPRPSLPRSPLTHPNRLSRTSPLLTGPTTPTRPPLPVSTALLRRTISPSTMWWIISAMKRLVSEEEWWEEEREEREREREGRGRSRPRLRLRLLRRRGRFRTPAAGTQEEERGTSTMRHPEQQREEERSASTRRPYLSLAPRTHILTRTSRTRTRRLMGLGTSSRVE</sequence>
<dbReference type="GO" id="GO:0008270">
    <property type="term" value="F:zinc ion binding"/>
    <property type="evidence" value="ECO:0007669"/>
    <property type="project" value="InterPro"/>
</dbReference>
<comment type="caution">
    <text evidence="5">The sequence shown here is derived from an EMBL/GenBank/DDBJ whole genome shotgun (WGS) entry which is preliminary data.</text>
</comment>
<dbReference type="InterPro" id="IPR036864">
    <property type="entry name" value="Zn2-C6_fun-type_DNA-bd_sf"/>
</dbReference>
<dbReference type="GO" id="GO:0000981">
    <property type="term" value="F:DNA-binding transcription factor activity, RNA polymerase II-specific"/>
    <property type="evidence" value="ECO:0007669"/>
    <property type="project" value="InterPro"/>
</dbReference>
<gene>
    <name evidence="5" type="ORF">AAT19DRAFT_14675</name>
</gene>
<organism evidence="5 6">
    <name type="scientific">Rhodotorula toruloides</name>
    <name type="common">Yeast</name>
    <name type="synonym">Rhodosporidium toruloides</name>
    <dbReference type="NCBI Taxonomy" id="5286"/>
    <lineage>
        <taxon>Eukaryota</taxon>
        <taxon>Fungi</taxon>
        <taxon>Dikarya</taxon>
        <taxon>Basidiomycota</taxon>
        <taxon>Pucciniomycotina</taxon>
        <taxon>Microbotryomycetes</taxon>
        <taxon>Sporidiobolales</taxon>
        <taxon>Sporidiobolaceae</taxon>
        <taxon>Rhodotorula</taxon>
    </lineage>
</organism>
<dbReference type="OrthoDB" id="10261408at2759"/>
<dbReference type="PROSITE" id="PS50048">
    <property type="entry name" value="ZN2_CY6_FUNGAL_2"/>
    <property type="match status" value="1"/>
</dbReference>
<feature type="region of interest" description="Disordered" evidence="3">
    <location>
        <begin position="980"/>
        <end position="1046"/>
    </location>
</feature>
<dbReference type="SMART" id="SM00066">
    <property type="entry name" value="GAL4"/>
    <property type="match status" value="1"/>
</dbReference>
<dbReference type="Proteomes" id="UP000239560">
    <property type="component" value="Unassembled WGS sequence"/>
</dbReference>
<dbReference type="AlphaFoldDB" id="A0A2T0A8H7"/>